<keyword evidence="5" id="KW-0804">Transcription</keyword>
<dbReference type="GO" id="GO:0005634">
    <property type="term" value="C:nucleus"/>
    <property type="evidence" value="ECO:0007669"/>
    <property type="project" value="UniProtKB-SubCell"/>
</dbReference>
<evidence type="ECO:0000256" key="1">
    <source>
        <dbReference type="ARBA" id="ARBA00004123"/>
    </source>
</evidence>
<feature type="compositionally biased region" description="Acidic residues" evidence="7">
    <location>
        <begin position="114"/>
        <end position="132"/>
    </location>
</feature>
<keyword evidence="3" id="KW-0805">Transcription regulation</keyword>
<feature type="non-terminal residue" evidence="10">
    <location>
        <position position="435"/>
    </location>
</feature>
<evidence type="ECO:0000259" key="8">
    <source>
        <dbReference type="PROSITE" id="PS50090"/>
    </source>
</evidence>
<dbReference type="GO" id="GO:0003677">
    <property type="term" value="F:DNA binding"/>
    <property type="evidence" value="ECO:0007669"/>
    <property type="project" value="UniProtKB-KW"/>
</dbReference>
<dbReference type="Proteomes" id="UP000236291">
    <property type="component" value="Unassembled WGS sequence"/>
</dbReference>
<dbReference type="InterPro" id="IPR017930">
    <property type="entry name" value="Myb_dom"/>
</dbReference>
<dbReference type="AlphaFoldDB" id="A0A2K3L7V6"/>
<evidence type="ECO:0000256" key="4">
    <source>
        <dbReference type="ARBA" id="ARBA00023125"/>
    </source>
</evidence>
<dbReference type="EMBL" id="ASHM01027782">
    <property type="protein sequence ID" value="PNX74616.1"/>
    <property type="molecule type" value="Genomic_DNA"/>
</dbReference>
<evidence type="ECO:0000256" key="6">
    <source>
        <dbReference type="ARBA" id="ARBA00023242"/>
    </source>
</evidence>
<feature type="domain" description="HTH myb-type" evidence="9">
    <location>
        <begin position="134"/>
        <end position="188"/>
    </location>
</feature>
<evidence type="ECO:0000256" key="5">
    <source>
        <dbReference type="ARBA" id="ARBA00023163"/>
    </source>
</evidence>
<organism evidence="10 11">
    <name type="scientific">Trifolium pratense</name>
    <name type="common">Red clover</name>
    <dbReference type="NCBI Taxonomy" id="57577"/>
    <lineage>
        <taxon>Eukaryota</taxon>
        <taxon>Viridiplantae</taxon>
        <taxon>Streptophyta</taxon>
        <taxon>Embryophyta</taxon>
        <taxon>Tracheophyta</taxon>
        <taxon>Spermatophyta</taxon>
        <taxon>Magnoliopsida</taxon>
        <taxon>eudicotyledons</taxon>
        <taxon>Gunneridae</taxon>
        <taxon>Pentapetalae</taxon>
        <taxon>rosids</taxon>
        <taxon>fabids</taxon>
        <taxon>Fabales</taxon>
        <taxon>Fabaceae</taxon>
        <taxon>Papilionoideae</taxon>
        <taxon>50 kb inversion clade</taxon>
        <taxon>NPAAA clade</taxon>
        <taxon>Hologalegina</taxon>
        <taxon>IRL clade</taxon>
        <taxon>Trifolieae</taxon>
        <taxon>Trifolium</taxon>
    </lineage>
</organism>
<dbReference type="PANTHER" id="PTHR47995:SF18">
    <property type="entry name" value="TRANSCRIPTION FACTOR MYB65"/>
    <property type="match status" value="1"/>
</dbReference>
<sequence>MSTTSGGDDGRKALKGKQMMSLSSGDDNQMLKHNRPSSSSGDVDCKRIKRSESALLGEEDDQGRNVEGEGILRGMTSTSSVDNGHKKIKRSWSSSSSLDDDCKRIKPSQSLLSGEEDDDEDDQGGDSGEGEEGSLKKGTWTSAEDEILVEHVKKYGLGNWNAVRKYSGLARCGKSCRLRWANHLRPELKKGEFTDEEKKKVLELHFSMGNKWARMAALMPGRTDNEIKNYWNTRAKRLRRVGLPLYPEEISKNPLKADPENGDANEASQCDESENYNIPDVEFEDYKFHPGMLPPCFDITTLIERPSKRPLESNMIYSDLGGCSSSAAVQEVFDPYGKYPMLAPPCDPSFYTDAQFHGYDNILDGIHTVPNVSSSEPLYGSMRYELPSLQYLQTQQGSWSVSPLTSLESIDTMIHSSPNEPYLSSPNEPYQSDPT</sequence>
<evidence type="ECO:0000313" key="10">
    <source>
        <dbReference type="EMBL" id="PNX74616.1"/>
    </source>
</evidence>
<protein>
    <submittedName>
        <fullName evidence="10">Transcription factor GAMYB-like protein</fullName>
    </submittedName>
</protein>
<feature type="domain" description="Myb-like" evidence="8">
    <location>
        <begin position="132"/>
        <end position="184"/>
    </location>
</feature>
<feature type="compositionally biased region" description="Basic and acidic residues" evidence="7">
    <location>
        <begin position="43"/>
        <end position="52"/>
    </location>
</feature>
<keyword evidence="2" id="KW-0677">Repeat</keyword>
<keyword evidence="6" id="KW-0539">Nucleus</keyword>
<evidence type="ECO:0000313" key="11">
    <source>
        <dbReference type="Proteomes" id="UP000236291"/>
    </source>
</evidence>
<evidence type="ECO:0000256" key="2">
    <source>
        <dbReference type="ARBA" id="ARBA00022737"/>
    </source>
</evidence>
<comment type="caution">
    <text evidence="10">The sequence shown here is derived from an EMBL/GenBank/DDBJ whole genome shotgun (WGS) entry which is preliminary data.</text>
</comment>
<dbReference type="PROSITE" id="PS50090">
    <property type="entry name" value="MYB_LIKE"/>
    <property type="match status" value="2"/>
</dbReference>
<reference evidence="10 11" key="2">
    <citation type="journal article" date="2017" name="Front. Plant Sci.">
        <title>Gene Classification and Mining of Molecular Markers Useful in Red Clover (Trifolium pratense) Breeding.</title>
        <authorList>
            <person name="Istvanek J."/>
            <person name="Dluhosova J."/>
            <person name="Dluhos P."/>
            <person name="Patkova L."/>
            <person name="Nedelnik J."/>
            <person name="Repkova J."/>
        </authorList>
    </citation>
    <scope>NUCLEOTIDE SEQUENCE [LARGE SCALE GENOMIC DNA]</scope>
    <source>
        <strain evidence="11">cv. Tatra</strain>
        <tissue evidence="10">Young leaves</tissue>
    </source>
</reference>
<dbReference type="SUPFAM" id="SSF46689">
    <property type="entry name" value="Homeodomain-like"/>
    <property type="match status" value="1"/>
</dbReference>
<evidence type="ECO:0000256" key="7">
    <source>
        <dbReference type="SAM" id="MobiDB-lite"/>
    </source>
</evidence>
<dbReference type="STRING" id="57577.A0A2K3L7V6"/>
<feature type="region of interest" description="Disordered" evidence="7">
    <location>
        <begin position="1"/>
        <end position="139"/>
    </location>
</feature>
<feature type="region of interest" description="Disordered" evidence="7">
    <location>
        <begin position="415"/>
        <end position="435"/>
    </location>
</feature>
<dbReference type="CDD" id="cd00167">
    <property type="entry name" value="SANT"/>
    <property type="match status" value="2"/>
</dbReference>
<feature type="domain" description="Myb-like" evidence="8">
    <location>
        <begin position="185"/>
        <end position="235"/>
    </location>
</feature>
<proteinExistence type="predicted"/>
<feature type="region of interest" description="Disordered" evidence="7">
    <location>
        <begin position="251"/>
        <end position="274"/>
    </location>
</feature>
<dbReference type="Pfam" id="PF00249">
    <property type="entry name" value="Myb_DNA-binding"/>
    <property type="match status" value="2"/>
</dbReference>
<dbReference type="SMART" id="SM00717">
    <property type="entry name" value="SANT"/>
    <property type="match status" value="2"/>
</dbReference>
<keyword evidence="4" id="KW-0238">DNA-binding</keyword>
<name>A0A2K3L7V6_TRIPR</name>
<dbReference type="InterPro" id="IPR001005">
    <property type="entry name" value="SANT/Myb"/>
</dbReference>
<comment type="subcellular location">
    <subcellularLocation>
        <location evidence="1">Nucleus</location>
    </subcellularLocation>
</comment>
<feature type="domain" description="HTH myb-type" evidence="9">
    <location>
        <begin position="189"/>
        <end position="239"/>
    </location>
</feature>
<evidence type="ECO:0000259" key="9">
    <source>
        <dbReference type="PROSITE" id="PS51294"/>
    </source>
</evidence>
<reference evidence="10 11" key="1">
    <citation type="journal article" date="2014" name="Am. J. Bot.">
        <title>Genome assembly and annotation for red clover (Trifolium pratense; Fabaceae).</title>
        <authorList>
            <person name="Istvanek J."/>
            <person name="Jaros M."/>
            <person name="Krenek A."/>
            <person name="Repkova J."/>
        </authorList>
    </citation>
    <scope>NUCLEOTIDE SEQUENCE [LARGE SCALE GENOMIC DNA]</scope>
    <source>
        <strain evidence="11">cv. Tatra</strain>
        <tissue evidence="10">Young leaves</tissue>
    </source>
</reference>
<dbReference type="FunFam" id="1.10.10.60:FF:000001">
    <property type="entry name" value="MYB-related transcription factor"/>
    <property type="match status" value="1"/>
</dbReference>
<dbReference type="PANTHER" id="PTHR47995">
    <property type="entry name" value="TRANSCRIPTION FACTOR MYB33-RELATED"/>
    <property type="match status" value="1"/>
</dbReference>
<evidence type="ECO:0000256" key="3">
    <source>
        <dbReference type="ARBA" id="ARBA00023015"/>
    </source>
</evidence>
<gene>
    <name evidence="10" type="ORF">L195_g030541</name>
</gene>
<dbReference type="InterPro" id="IPR009057">
    <property type="entry name" value="Homeodomain-like_sf"/>
</dbReference>
<dbReference type="Gene3D" id="1.10.10.60">
    <property type="entry name" value="Homeodomain-like"/>
    <property type="match status" value="2"/>
</dbReference>
<dbReference type="PROSITE" id="PS51294">
    <property type="entry name" value="HTH_MYB"/>
    <property type="match status" value="2"/>
</dbReference>
<accession>A0A2K3L7V6</accession>